<gene>
    <name evidence="2" type="ORF">E2C01_032522</name>
</gene>
<evidence type="ECO:0000256" key="1">
    <source>
        <dbReference type="SAM" id="MobiDB-lite"/>
    </source>
</evidence>
<evidence type="ECO:0000313" key="2">
    <source>
        <dbReference type="EMBL" id="MPC39004.1"/>
    </source>
</evidence>
<proteinExistence type="predicted"/>
<comment type="caution">
    <text evidence="2">The sequence shown here is derived from an EMBL/GenBank/DDBJ whole genome shotgun (WGS) entry which is preliminary data.</text>
</comment>
<sequence length="63" mass="7252">MQTFETQSRIYFEKAAGGIDRSANHVPRPFQYRDNERTKEINKKEQKGLNVHPNAATTNTNTT</sequence>
<organism evidence="2 3">
    <name type="scientific">Portunus trituberculatus</name>
    <name type="common">Swimming crab</name>
    <name type="synonym">Neptunus trituberculatus</name>
    <dbReference type="NCBI Taxonomy" id="210409"/>
    <lineage>
        <taxon>Eukaryota</taxon>
        <taxon>Metazoa</taxon>
        <taxon>Ecdysozoa</taxon>
        <taxon>Arthropoda</taxon>
        <taxon>Crustacea</taxon>
        <taxon>Multicrustacea</taxon>
        <taxon>Malacostraca</taxon>
        <taxon>Eumalacostraca</taxon>
        <taxon>Eucarida</taxon>
        <taxon>Decapoda</taxon>
        <taxon>Pleocyemata</taxon>
        <taxon>Brachyura</taxon>
        <taxon>Eubrachyura</taxon>
        <taxon>Portunoidea</taxon>
        <taxon>Portunidae</taxon>
        <taxon>Portuninae</taxon>
        <taxon>Portunus</taxon>
    </lineage>
</organism>
<feature type="region of interest" description="Disordered" evidence="1">
    <location>
        <begin position="17"/>
        <end position="63"/>
    </location>
</feature>
<name>A0A5B7F314_PORTR</name>
<dbReference type="EMBL" id="VSRR010004230">
    <property type="protein sequence ID" value="MPC39004.1"/>
    <property type="molecule type" value="Genomic_DNA"/>
</dbReference>
<evidence type="ECO:0000313" key="3">
    <source>
        <dbReference type="Proteomes" id="UP000324222"/>
    </source>
</evidence>
<dbReference type="AlphaFoldDB" id="A0A5B7F314"/>
<feature type="compositionally biased region" description="Low complexity" evidence="1">
    <location>
        <begin position="54"/>
        <end position="63"/>
    </location>
</feature>
<reference evidence="2 3" key="1">
    <citation type="submission" date="2019-05" db="EMBL/GenBank/DDBJ databases">
        <title>Another draft genome of Portunus trituberculatus and its Hox gene families provides insights of decapod evolution.</title>
        <authorList>
            <person name="Jeong J.-H."/>
            <person name="Song I."/>
            <person name="Kim S."/>
            <person name="Choi T."/>
            <person name="Kim D."/>
            <person name="Ryu S."/>
            <person name="Kim W."/>
        </authorList>
    </citation>
    <scope>NUCLEOTIDE SEQUENCE [LARGE SCALE GENOMIC DNA]</scope>
    <source>
        <tissue evidence="2">Muscle</tissue>
    </source>
</reference>
<dbReference type="Proteomes" id="UP000324222">
    <property type="component" value="Unassembled WGS sequence"/>
</dbReference>
<keyword evidence="3" id="KW-1185">Reference proteome</keyword>
<feature type="compositionally biased region" description="Basic and acidic residues" evidence="1">
    <location>
        <begin position="31"/>
        <end position="47"/>
    </location>
</feature>
<protein>
    <submittedName>
        <fullName evidence="2">Uncharacterized protein</fullName>
    </submittedName>
</protein>
<accession>A0A5B7F314</accession>